<dbReference type="Proteomes" id="UP000505377">
    <property type="component" value="Plasmid unnamed1"/>
</dbReference>
<dbReference type="EMBL" id="CP053565">
    <property type="protein sequence ID" value="QJY51167.1"/>
    <property type="molecule type" value="Genomic_DNA"/>
</dbReference>
<evidence type="ECO:0000313" key="2">
    <source>
        <dbReference type="Proteomes" id="UP000505377"/>
    </source>
</evidence>
<organism evidence="1 2">
    <name type="scientific">Pseudonocardia broussonetiae</name>
    <dbReference type="NCBI Taxonomy" id="2736640"/>
    <lineage>
        <taxon>Bacteria</taxon>
        <taxon>Bacillati</taxon>
        <taxon>Actinomycetota</taxon>
        <taxon>Actinomycetes</taxon>
        <taxon>Pseudonocardiales</taxon>
        <taxon>Pseudonocardiaceae</taxon>
        <taxon>Pseudonocardia</taxon>
    </lineage>
</organism>
<evidence type="ECO:0000313" key="1">
    <source>
        <dbReference type="EMBL" id="QJY51167.1"/>
    </source>
</evidence>
<accession>A0A6M6JVT7</accession>
<gene>
    <name evidence="1" type="ORF">HOP40_34875</name>
</gene>
<keyword evidence="1" id="KW-0614">Plasmid</keyword>
<geneLocation type="plasmid" evidence="1 2">
    <name>unnamed1</name>
</geneLocation>
<sequence>MSCPAPAGLSGSVVAYTHRPDVAVAVVTANHDSYILLDRVEEIERDGSVSRDSTSRVISYGIAASLSNTENWLDEHLASLPAPN</sequence>
<dbReference type="KEGG" id="pbro:HOP40_34875"/>
<keyword evidence="2" id="KW-1185">Reference proteome</keyword>
<reference evidence="1 2" key="1">
    <citation type="submission" date="2020-05" db="EMBL/GenBank/DDBJ databases">
        <authorList>
            <person name="Mo P."/>
        </authorList>
    </citation>
    <scope>NUCLEOTIDE SEQUENCE [LARGE SCALE GENOMIC DNA]</scope>
    <source>
        <strain evidence="1 2">Gen01</strain>
        <plasmid evidence="1 2">unnamed1</plasmid>
    </source>
</reference>
<proteinExistence type="predicted"/>
<dbReference type="AlphaFoldDB" id="A0A6M6JVT7"/>
<protein>
    <submittedName>
        <fullName evidence="1">Uncharacterized protein</fullName>
    </submittedName>
</protein>
<name>A0A6M6JVT7_9PSEU</name>
<dbReference type="RefSeq" id="WP_172169968.1">
    <property type="nucleotide sequence ID" value="NZ_CP053565.1"/>
</dbReference>